<evidence type="ECO:0000256" key="1">
    <source>
        <dbReference type="SAM" id="Phobius"/>
    </source>
</evidence>
<feature type="transmembrane region" description="Helical" evidence="1">
    <location>
        <begin position="162"/>
        <end position="183"/>
    </location>
</feature>
<feature type="transmembrane region" description="Helical" evidence="1">
    <location>
        <begin position="129"/>
        <end position="150"/>
    </location>
</feature>
<proteinExistence type="predicted"/>
<keyword evidence="1" id="KW-0472">Membrane</keyword>
<accession>A0A386WCI6</accession>
<name>A0A386WCI6_9ACTN</name>
<gene>
    <name evidence="2" type="ORF">CSH63_01130</name>
</gene>
<evidence type="ECO:0008006" key="4">
    <source>
        <dbReference type="Google" id="ProtNLM"/>
    </source>
</evidence>
<evidence type="ECO:0000313" key="2">
    <source>
        <dbReference type="EMBL" id="AYF26086.1"/>
    </source>
</evidence>
<dbReference type="AlphaFoldDB" id="A0A386WCI6"/>
<feature type="transmembrane region" description="Helical" evidence="1">
    <location>
        <begin position="71"/>
        <end position="89"/>
    </location>
</feature>
<sequence>MISRPSRSRAGIGRGCGVGKRSRVEWHDNGALIWTWGLTLIVSGVGLLLLGVAAVLWAVRAPAEVADGGGRFMVPAIFGAVALLVAVAGRITSVNALRFADSALPKVPDELGLTHHVGRQRRSLRRRSGIAYLYMAVIAGGLAGAALVNWDEQPRAGSLLELALAASGAAGCYLAGPAARFVVTPEYFRIETALRRISIPRHMLGDFSQRGVKIRLDLTNGDHVQFRVDSPILDAGSSRYRTNGRTQARTVERIVAMLRDVTSAGSTDSQVVRAPRWAMITLAVAAGLVSVAAFIAPVFPALGP</sequence>
<dbReference type="EMBL" id="CP024087">
    <property type="protein sequence ID" value="AYF26086.1"/>
    <property type="molecule type" value="Genomic_DNA"/>
</dbReference>
<dbReference type="KEGG" id="mtua:CSH63_01130"/>
<keyword evidence="1" id="KW-1133">Transmembrane helix</keyword>
<dbReference type="Proteomes" id="UP000267804">
    <property type="component" value="Chromosome"/>
</dbReference>
<keyword evidence="1" id="KW-0812">Transmembrane</keyword>
<feature type="transmembrane region" description="Helical" evidence="1">
    <location>
        <begin position="31"/>
        <end position="59"/>
    </location>
</feature>
<protein>
    <recommendedName>
        <fullName evidence="4">PH domain-containing protein</fullName>
    </recommendedName>
</protein>
<organism evidence="2 3">
    <name type="scientific">Micromonospora tulbaghiae</name>
    <dbReference type="NCBI Taxonomy" id="479978"/>
    <lineage>
        <taxon>Bacteria</taxon>
        <taxon>Bacillati</taxon>
        <taxon>Actinomycetota</taxon>
        <taxon>Actinomycetes</taxon>
        <taxon>Micromonosporales</taxon>
        <taxon>Micromonosporaceae</taxon>
        <taxon>Micromonospora</taxon>
    </lineage>
</organism>
<reference evidence="2 3" key="1">
    <citation type="submission" date="2017-10" db="EMBL/GenBank/DDBJ databases">
        <title>Integration of genomic and chemical information greatly accelerates assignment of the full stereostructure of myelolactone, a potent inhibitor of myeloma from a marine-derived Micromonospora.</title>
        <authorList>
            <person name="Kim M.C."/>
            <person name="Machado H."/>
            <person name="Jensen P.R."/>
            <person name="Fenical W."/>
        </authorList>
    </citation>
    <scope>NUCLEOTIDE SEQUENCE [LARGE SCALE GENOMIC DNA]</scope>
    <source>
        <strain evidence="2 3">CNY-010</strain>
    </source>
</reference>
<feature type="transmembrane region" description="Helical" evidence="1">
    <location>
        <begin position="277"/>
        <end position="299"/>
    </location>
</feature>
<evidence type="ECO:0000313" key="3">
    <source>
        <dbReference type="Proteomes" id="UP000267804"/>
    </source>
</evidence>